<proteinExistence type="predicted"/>
<sequence>MDATQGLDFTCDLDFWFAEITSDDGILPTGSGQDTIPFTFSPLPAASATAPFSSETPGASTSTLQMTEMYPENIPPRLESTALSSAIYPLNNAEETNALFSSPSELFSSVDLGIETRYSPPSFYEPEAQPFSSDHGSSILDIPSQSDNTFPYPLIPNFFDDDVLQNNDHEHLPMPLEPSSRTGHFTHPVENGDCRTSQNLHLDNHLTNYLSTSSPKSSNAAKKIPAEQCRYIDIAHGGIWFGNAGPSPMWPAVTQNNWPEAQAHPTLSSVEELMSYFGTRMHHNLSGEVSVTSDFRSRNGEKEIRYTKKSNHAESIREESSGVTPVEPNTRLRRHGGGKLNLPSRTTECDISVASTSAYTRKRREHTPENNGLGTPTSVVKRPRMRSPLAGSSVTMASVACTEGERGGKKRVPGTLTVAPRPQITPAAPSCLATAFQQSHLLMHKRERHHKNGRDTGFQVITACETRGTPSRRFKANTK</sequence>
<dbReference type="AlphaFoldDB" id="A0A8H8CDU6"/>
<accession>A0A8H8CDU6</accession>
<gene>
    <name evidence="2" type="ORF">JR316_013204</name>
</gene>
<evidence type="ECO:0000313" key="2">
    <source>
        <dbReference type="EMBL" id="KAG5161916.1"/>
    </source>
</evidence>
<feature type="region of interest" description="Disordered" evidence="1">
    <location>
        <begin position="308"/>
        <end position="345"/>
    </location>
</feature>
<feature type="compositionally biased region" description="Polar residues" evidence="1">
    <location>
        <begin position="369"/>
        <end position="378"/>
    </location>
</feature>
<feature type="compositionally biased region" description="Basic and acidic residues" evidence="1">
    <location>
        <begin position="308"/>
        <end position="320"/>
    </location>
</feature>
<feature type="region of interest" description="Disordered" evidence="1">
    <location>
        <begin position="360"/>
        <end position="423"/>
    </location>
</feature>
<name>A0A8H8CDU6_PSICU</name>
<dbReference type="EMBL" id="JAFIQS010000023">
    <property type="protein sequence ID" value="KAG5161916.1"/>
    <property type="molecule type" value="Genomic_DNA"/>
</dbReference>
<evidence type="ECO:0000256" key="1">
    <source>
        <dbReference type="SAM" id="MobiDB-lite"/>
    </source>
</evidence>
<comment type="caution">
    <text evidence="2">The sequence shown here is derived from an EMBL/GenBank/DDBJ whole genome shotgun (WGS) entry which is preliminary data.</text>
</comment>
<protein>
    <submittedName>
        <fullName evidence="2">Uncharacterized protein</fullName>
    </submittedName>
</protein>
<organism evidence="2">
    <name type="scientific">Psilocybe cubensis</name>
    <name type="common">Psychedelic mushroom</name>
    <name type="synonym">Stropharia cubensis</name>
    <dbReference type="NCBI Taxonomy" id="181762"/>
    <lineage>
        <taxon>Eukaryota</taxon>
        <taxon>Fungi</taxon>
        <taxon>Dikarya</taxon>
        <taxon>Basidiomycota</taxon>
        <taxon>Agaricomycotina</taxon>
        <taxon>Agaricomycetes</taxon>
        <taxon>Agaricomycetidae</taxon>
        <taxon>Agaricales</taxon>
        <taxon>Agaricineae</taxon>
        <taxon>Strophariaceae</taxon>
        <taxon>Psilocybe</taxon>
    </lineage>
</organism>
<reference evidence="2" key="1">
    <citation type="submission" date="2021-02" db="EMBL/GenBank/DDBJ databases">
        <title>Psilocybe cubensis genome.</title>
        <authorList>
            <person name="Mckernan K.J."/>
            <person name="Crawford S."/>
            <person name="Trippe A."/>
            <person name="Kane L.T."/>
            <person name="Mclaughlin S."/>
        </authorList>
    </citation>
    <scope>NUCLEOTIDE SEQUENCE [LARGE SCALE GENOMIC DNA]</scope>
    <source>
        <strain evidence="2">MGC-MH-2018</strain>
    </source>
</reference>